<dbReference type="RefSeq" id="WP_378307627.1">
    <property type="nucleotide sequence ID" value="NZ_JBHTJA010000216.1"/>
</dbReference>
<comment type="caution">
    <text evidence="2">The sequence shown here is derived from an EMBL/GenBank/DDBJ whole genome shotgun (WGS) entry which is preliminary data.</text>
</comment>
<accession>A0ABW3F4Q0</accession>
<evidence type="ECO:0000256" key="1">
    <source>
        <dbReference type="SAM" id="Phobius"/>
    </source>
</evidence>
<reference evidence="3" key="1">
    <citation type="journal article" date="2019" name="Int. J. Syst. Evol. Microbiol.">
        <title>The Global Catalogue of Microorganisms (GCM) 10K type strain sequencing project: providing services to taxonomists for standard genome sequencing and annotation.</title>
        <authorList>
            <consortium name="The Broad Institute Genomics Platform"/>
            <consortium name="The Broad Institute Genome Sequencing Center for Infectious Disease"/>
            <person name="Wu L."/>
            <person name="Ma J."/>
        </authorList>
    </citation>
    <scope>NUCLEOTIDE SEQUENCE [LARGE SCALE GENOMIC DNA]</scope>
    <source>
        <strain evidence="3">JCM 31202</strain>
    </source>
</reference>
<feature type="transmembrane region" description="Helical" evidence="1">
    <location>
        <begin position="34"/>
        <end position="65"/>
    </location>
</feature>
<keyword evidence="1" id="KW-0472">Membrane</keyword>
<dbReference type="EMBL" id="JBHTJA010000216">
    <property type="protein sequence ID" value="MFD0906088.1"/>
    <property type="molecule type" value="Genomic_DNA"/>
</dbReference>
<gene>
    <name evidence="2" type="ORF">ACFQ11_37335</name>
</gene>
<proteinExistence type="predicted"/>
<keyword evidence="1" id="KW-1133">Transmembrane helix</keyword>
<evidence type="ECO:0000313" key="3">
    <source>
        <dbReference type="Proteomes" id="UP001596972"/>
    </source>
</evidence>
<feature type="transmembrane region" description="Helical" evidence="1">
    <location>
        <begin position="113"/>
        <end position="134"/>
    </location>
</feature>
<feature type="transmembrane region" description="Helical" evidence="1">
    <location>
        <begin position="155"/>
        <end position="176"/>
    </location>
</feature>
<protein>
    <submittedName>
        <fullName evidence="2">Uncharacterized protein</fullName>
    </submittedName>
</protein>
<organism evidence="2 3">
    <name type="scientific">Actinomadura sediminis</name>
    <dbReference type="NCBI Taxonomy" id="1038904"/>
    <lineage>
        <taxon>Bacteria</taxon>
        <taxon>Bacillati</taxon>
        <taxon>Actinomycetota</taxon>
        <taxon>Actinomycetes</taxon>
        <taxon>Streptosporangiales</taxon>
        <taxon>Thermomonosporaceae</taxon>
        <taxon>Actinomadura</taxon>
    </lineage>
</organism>
<evidence type="ECO:0000313" key="2">
    <source>
        <dbReference type="EMBL" id="MFD0906088.1"/>
    </source>
</evidence>
<dbReference type="Proteomes" id="UP001596972">
    <property type="component" value="Unassembled WGS sequence"/>
</dbReference>
<keyword evidence="3" id="KW-1185">Reference proteome</keyword>
<feature type="transmembrane region" description="Helical" evidence="1">
    <location>
        <begin position="86"/>
        <end position="107"/>
    </location>
</feature>
<keyword evidence="1" id="KW-0812">Transmembrane</keyword>
<name>A0ABW3F4Q0_9ACTN</name>
<sequence>PSRADAPAPRTDGPPPRTDAEAHRLAVAQGWARLLAAMVVVIAVGAAMMMPVAGLALSLAAVTWLRAVTAVSFRDWTLAFGRTLATVPYAAACTVAVPPALLAATVFGVDIDALAACAFGAGAGAAVLWTAPGVRGPRRRLERMFLRIAASPRTIAGLGAPLAVLTLAAVAGALSLTPSFAPMYGLAGWLESTLDRLHGAFDRV</sequence>
<feature type="non-terminal residue" evidence="2">
    <location>
        <position position="1"/>
    </location>
</feature>